<proteinExistence type="inferred from homology"/>
<dbReference type="SUPFAM" id="SSF101904">
    <property type="entry name" value="GyrA/ParC C-terminal domain-like"/>
    <property type="match status" value="1"/>
</dbReference>
<name>A0ABP1GI53_9CHLO</name>
<keyword evidence="3 6" id="KW-0799">Topoisomerase</keyword>
<feature type="region of interest" description="Disordered" evidence="7">
    <location>
        <begin position="756"/>
        <end position="781"/>
    </location>
</feature>
<dbReference type="Gene3D" id="3.30.1360.40">
    <property type="match status" value="1"/>
</dbReference>
<evidence type="ECO:0000256" key="3">
    <source>
        <dbReference type="ARBA" id="ARBA00023029"/>
    </source>
</evidence>
<comment type="similarity">
    <text evidence="1">Belongs to the type II topoisomerase GyrA/ParC subunit family.</text>
</comment>
<comment type="caution">
    <text evidence="9">The sequence shown here is derived from an EMBL/GenBank/DDBJ whole genome shotgun (WGS) entry which is preliminary data.</text>
</comment>
<dbReference type="CDD" id="cd00187">
    <property type="entry name" value="TOP4c"/>
    <property type="match status" value="1"/>
</dbReference>
<feature type="compositionally biased region" description="Acidic residues" evidence="7">
    <location>
        <begin position="766"/>
        <end position="775"/>
    </location>
</feature>
<dbReference type="NCBIfam" id="NF004044">
    <property type="entry name" value="PRK05561.1"/>
    <property type="match status" value="1"/>
</dbReference>
<dbReference type="Gene3D" id="1.10.268.10">
    <property type="entry name" value="Topoisomerase, domain 3"/>
    <property type="match status" value="1"/>
</dbReference>
<dbReference type="EMBL" id="CAXHTA020000020">
    <property type="protein sequence ID" value="CAL5229423.1"/>
    <property type="molecule type" value="Genomic_DNA"/>
</dbReference>
<dbReference type="InterPro" id="IPR013760">
    <property type="entry name" value="Topo_IIA-like_dom_sf"/>
</dbReference>
<evidence type="ECO:0000256" key="4">
    <source>
        <dbReference type="ARBA" id="ARBA00023125"/>
    </source>
</evidence>
<dbReference type="SMART" id="SM00434">
    <property type="entry name" value="TOP4c"/>
    <property type="match status" value="1"/>
</dbReference>
<dbReference type="Pfam" id="PF00521">
    <property type="entry name" value="DNA_topoisoIV"/>
    <property type="match status" value="1"/>
</dbReference>
<evidence type="ECO:0000256" key="6">
    <source>
        <dbReference type="PROSITE-ProRule" id="PRU01384"/>
    </source>
</evidence>
<feature type="region of interest" description="Disordered" evidence="7">
    <location>
        <begin position="270"/>
        <end position="299"/>
    </location>
</feature>
<dbReference type="Gene3D" id="3.90.199.10">
    <property type="entry name" value="Topoisomerase II, domain 5"/>
    <property type="match status" value="1"/>
</dbReference>
<comment type="catalytic activity">
    <reaction evidence="6">
        <text>ATP-dependent breakage, passage and rejoining of double-stranded DNA.</text>
        <dbReference type="EC" id="5.6.2.2"/>
    </reaction>
</comment>
<dbReference type="EC" id="5.6.2.2" evidence="2"/>
<dbReference type="InterPro" id="IPR006691">
    <property type="entry name" value="GyrA/parC_rep"/>
</dbReference>
<evidence type="ECO:0000313" key="9">
    <source>
        <dbReference type="EMBL" id="CAL5229423.1"/>
    </source>
</evidence>
<dbReference type="PANTHER" id="PTHR43493">
    <property type="entry name" value="DNA GYRASE/TOPOISOMERASE SUBUNIT A"/>
    <property type="match status" value="1"/>
</dbReference>
<dbReference type="SUPFAM" id="SSF56719">
    <property type="entry name" value="Type II DNA topoisomerase"/>
    <property type="match status" value="1"/>
</dbReference>
<evidence type="ECO:0000313" key="10">
    <source>
        <dbReference type="Proteomes" id="UP001497392"/>
    </source>
</evidence>
<reference evidence="9 10" key="1">
    <citation type="submission" date="2024-06" db="EMBL/GenBank/DDBJ databases">
        <authorList>
            <person name="Kraege A."/>
            <person name="Thomma B."/>
        </authorList>
    </citation>
    <scope>NUCLEOTIDE SEQUENCE [LARGE SCALE GENOMIC DNA]</scope>
</reference>
<organism evidence="9 10">
    <name type="scientific">Coccomyxa viridis</name>
    <dbReference type="NCBI Taxonomy" id="1274662"/>
    <lineage>
        <taxon>Eukaryota</taxon>
        <taxon>Viridiplantae</taxon>
        <taxon>Chlorophyta</taxon>
        <taxon>core chlorophytes</taxon>
        <taxon>Trebouxiophyceae</taxon>
        <taxon>Trebouxiophyceae incertae sedis</taxon>
        <taxon>Coccomyxaceae</taxon>
        <taxon>Coccomyxa</taxon>
    </lineage>
</organism>
<dbReference type="PANTHER" id="PTHR43493:SF5">
    <property type="entry name" value="DNA GYRASE SUBUNIT A, CHLOROPLASTIC_MITOCHONDRIAL"/>
    <property type="match status" value="1"/>
</dbReference>
<dbReference type="InterPro" id="IPR035516">
    <property type="entry name" value="Gyrase/topoIV_suA_C"/>
</dbReference>
<sequence length="895" mass="95958">MGGVTLQQATLRRSLQCSASAADAAASQAAPSSNGALSNIIDTELKAEAEQSYLAYAMSVIVGRALPDVKDGLKPVHRRILKCARVVGEVLGKYHPHGDSAVYDALVRMAQDFSMRAPLVSGHGNFGSLDNDPPAAMRYTECRLQSVSSAVLLADLDFETVDFAPNFDGSQEEPRVLPARVPNLLVNGSSGIAVGIATRIPPHNLREVVSGLHALIDKPDITIPELMEHIPAPDFPTGGEILMSGSIREAYEHGKGPITVRGKAFIEGTEESEDGFSEASSSAETKPKPTRKKAARDKAAKPSIVITELPYQTNKSDFVATVARLVEEQKLTGISDVRDESDREGMRVVVEVRRGSSPEVVLNNLYKFTALQMRFPVNAVALVDGTPLTLSLKEFLQKFLEFRCEVVRRRARFNLRKAQKRQHIVEGLLKAMQDLDKVVAAIRAAKDGSAAAAKLQQQFGLSPEQSDAVLSMALRRLTSLEAGKLQEEAAALGATITGLEQLLANEKLVLKTVKRESQEIADKYGDERRTTIRAGESGALSEEDIVPNRPSVLVFSRKGYIKRMPADLFATQGRGGRGVTGARMRDNDTVEEVVHVMDHDTVLFFSPDGICRSLKAYQIPVSSKTAMGAPLTQVLSVGKGTGLAAILNIDAFEEGDYLVMLTKNGLIKRTPLKAFTAVRAGGLTAIKLKPGDRLIWVAKCTESDSLLLANSEGRAIRFCADDSQVPATSRVSMGVSSMVLHDGVNLVGMCVLPATLPTPQGNNSESETEDEEENGEHEANNAGPAAIPAVLFVTQNGLGKRVNIDQFRLQRRGGVGLKSIKLTDGDALAAIQTVGVQEGAVDEELLLSTAGGRILRTPVTSIRASSRAARGGLVSKLQEGDAVQAVTILQASESA</sequence>
<dbReference type="Proteomes" id="UP001497392">
    <property type="component" value="Unassembled WGS sequence"/>
</dbReference>
<dbReference type="InterPro" id="IPR013757">
    <property type="entry name" value="Topo_IIA_A_a_sf"/>
</dbReference>
<dbReference type="InterPro" id="IPR013758">
    <property type="entry name" value="Topo_IIA_A/C_ab"/>
</dbReference>
<evidence type="ECO:0000256" key="5">
    <source>
        <dbReference type="ARBA" id="ARBA00023235"/>
    </source>
</evidence>
<gene>
    <name evidence="9" type="primary">g12745</name>
    <name evidence="9" type="ORF">VP750_LOCUS11329</name>
</gene>
<evidence type="ECO:0000259" key="8">
    <source>
        <dbReference type="PROSITE" id="PS52040"/>
    </source>
</evidence>
<keyword evidence="4 6" id="KW-0238">DNA-binding</keyword>
<accession>A0ABP1GI53</accession>
<protein>
    <recommendedName>
        <fullName evidence="2">DNA topoisomerase (ATP-hydrolyzing)</fullName>
        <ecNumber evidence="2">5.6.2.2</ecNumber>
    </recommendedName>
</protein>
<keyword evidence="5 6" id="KW-0413">Isomerase</keyword>
<evidence type="ECO:0000256" key="2">
    <source>
        <dbReference type="ARBA" id="ARBA00012895"/>
    </source>
</evidence>
<dbReference type="InterPro" id="IPR050220">
    <property type="entry name" value="Type_II_DNA_Topoisomerases"/>
</dbReference>
<dbReference type="InterPro" id="IPR002205">
    <property type="entry name" value="Topo_IIA_dom_A"/>
</dbReference>
<dbReference type="Pfam" id="PF03989">
    <property type="entry name" value="DNA_gyraseA_C"/>
    <property type="match status" value="6"/>
</dbReference>
<evidence type="ECO:0000256" key="7">
    <source>
        <dbReference type="SAM" id="MobiDB-lite"/>
    </source>
</evidence>
<feature type="domain" description="Topo IIA-type catalytic" evidence="8">
    <location>
        <begin position="66"/>
        <end position="545"/>
    </location>
</feature>
<feature type="active site" description="O-(5'-phospho-DNA)-tyrosine intermediate" evidence="6">
    <location>
        <position position="139"/>
    </location>
</feature>
<keyword evidence="10" id="KW-1185">Reference proteome</keyword>
<evidence type="ECO:0000256" key="1">
    <source>
        <dbReference type="ARBA" id="ARBA00008263"/>
    </source>
</evidence>
<dbReference type="Gene3D" id="2.120.10.90">
    <property type="entry name" value="DNA gyrase/topoisomerase IV, subunit A, C-terminal"/>
    <property type="match status" value="1"/>
</dbReference>
<dbReference type="PROSITE" id="PS52040">
    <property type="entry name" value="TOPO_IIA"/>
    <property type="match status" value="1"/>
</dbReference>